<dbReference type="PANTHER" id="PTHR43475:SF1">
    <property type="entry name" value="METHYLTHIORIBOSE-1-PHOSPHATE ISOMERASE"/>
    <property type="match status" value="1"/>
</dbReference>
<dbReference type="Proteomes" id="UP001146793">
    <property type="component" value="Unassembled WGS sequence"/>
</dbReference>
<protein>
    <submittedName>
        <fullName evidence="3">Methylthioribose-1-phosphate isomerase</fullName>
    </submittedName>
</protein>
<sequence>MFLHVKPGKTAKVFVGADRIPINGDFANKIGTYSVAIATQLHNVSMYSVAPVSTIDFECDQSGEQIEIEQ</sequence>
<keyword evidence="3" id="KW-0413">Isomerase</keyword>
<dbReference type="SUPFAM" id="SSF100950">
    <property type="entry name" value="NagB/RpiA/CoA transferase-like"/>
    <property type="match status" value="1"/>
</dbReference>
<dbReference type="InterPro" id="IPR000649">
    <property type="entry name" value="IF-2B-related"/>
</dbReference>
<dbReference type="GO" id="GO:0019509">
    <property type="term" value="P:L-methionine salvage from methylthioadenosine"/>
    <property type="evidence" value="ECO:0007669"/>
    <property type="project" value="TreeGrafter"/>
</dbReference>
<dbReference type="Pfam" id="PF01008">
    <property type="entry name" value="IF-2B"/>
    <property type="match status" value="1"/>
</dbReference>
<evidence type="ECO:0000313" key="3">
    <source>
        <dbReference type="EMBL" id="KAJ3426916.1"/>
    </source>
</evidence>
<dbReference type="Gene3D" id="3.40.50.10470">
    <property type="entry name" value="Translation initiation factor eif-2b, domain 2"/>
    <property type="match status" value="1"/>
</dbReference>
<organism evidence="3 4">
    <name type="scientific">Anaeramoeba flamelloides</name>
    <dbReference type="NCBI Taxonomy" id="1746091"/>
    <lineage>
        <taxon>Eukaryota</taxon>
        <taxon>Metamonada</taxon>
        <taxon>Anaeramoebidae</taxon>
        <taxon>Anaeramoeba</taxon>
    </lineage>
</organism>
<comment type="similarity">
    <text evidence="1 2">Belongs to the eIF-2B alpha/beta/delta subunits family.</text>
</comment>
<evidence type="ECO:0000313" key="4">
    <source>
        <dbReference type="Proteomes" id="UP001146793"/>
    </source>
</evidence>
<accession>A0AAV7YAQ5</accession>
<evidence type="ECO:0000256" key="2">
    <source>
        <dbReference type="RuleBase" id="RU003814"/>
    </source>
</evidence>
<reference evidence="3" key="1">
    <citation type="submission" date="2022-08" db="EMBL/GenBank/DDBJ databases">
        <title>Novel sulphate-reducing endosymbionts in the free-living metamonad Anaeramoeba.</title>
        <authorList>
            <person name="Jerlstrom-Hultqvist J."/>
            <person name="Cepicka I."/>
            <person name="Gallot-Lavallee L."/>
            <person name="Salas-Leiva D."/>
            <person name="Curtis B.A."/>
            <person name="Zahonova K."/>
            <person name="Pipaliya S."/>
            <person name="Dacks J."/>
            <person name="Roger A.J."/>
        </authorList>
    </citation>
    <scope>NUCLEOTIDE SEQUENCE</scope>
    <source>
        <strain evidence="3">Busselton2</strain>
    </source>
</reference>
<comment type="caution">
    <text evidence="3">The sequence shown here is derived from an EMBL/GenBank/DDBJ whole genome shotgun (WGS) entry which is preliminary data.</text>
</comment>
<gene>
    <name evidence="3" type="ORF">M0812_26488</name>
</gene>
<dbReference type="InterPro" id="IPR037171">
    <property type="entry name" value="NagB/RpiA_transferase-like"/>
</dbReference>
<name>A0AAV7YAQ5_9EUKA</name>
<proteinExistence type="inferred from homology"/>
<dbReference type="AlphaFoldDB" id="A0AAV7YAQ5"/>
<dbReference type="GO" id="GO:0046523">
    <property type="term" value="F:S-methyl-5-thioribose-1-phosphate isomerase activity"/>
    <property type="evidence" value="ECO:0007669"/>
    <property type="project" value="TreeGrafter"/>
</dbReference>
<evidence type="ECO:0000256" key="1">
    <source>
        <dbReference type="ARBA" id="ARBA00007251"/>
    </source>
</evidence>
<dbReference type="PANTHER" id="PTHR43475">
    <property type="entry name" value="METHYLTHIORIBOSE-1-PHOSPHATE ISOMERASE"/>
    <property type="match status" value="1"/>
</dbReference>
<dbReference type="InterPro" id="IPR042529">
    <property type="entry name" value="IF_2B-like_C"/>
</dbReference>
<dbReference type="EMBL" id="JANTQA010000063">
    <property type="protein sequence ID" value="KAJ3426916.1"/>
    <property type="molecule type" value="Genomic_DNA"/>
</dbReference>